<organism evidence="2 3">
    <name type="scientific">Corchorus capsularis</name>
    <name type="common">Jute</name>
    <dbReference type="NCBI Taxonomy" id="210143"/>
    <lineage>
        <taxon>Eukaryota</taxon>
        <taxon>Viridiplantae</taxon>
        <taxon>Streptophyta</taxon>
        <taxon>Embryophyta</taxon>
        <taxon>Tracheophyta</taxon>
        <taxon>Spermatophyta</taxon>
        <taxon>Magnoliopsida</taxon>
        <taxon>eudicotyledons</taxon>
        <taxon>Gunneridae</taxon>
        <taxon>Pentapetalae</taxon>
        <taxon>rosids</taxon>
        <taxon>malvids</taxon>
        <taxon>Malvales</taxon>
        <taxon>Malvaceae</taxon>
        <taxon>Grewioideae</taxon>
        <taxon>Apeibeae</taxon>
        <taxon>Corchorus</taxon>
    </lineage>
</organism>
<dbReference type="EMBL" id="AWWV01010397">
    <property type="protein sequence ID" value="OMO79417.1"/>
    <property type="molecule type" value="Genomic_DNA"/>
</dbReference>
<evidence type="ECO:0000313" key="2">
    <source>
        <dbReference type="EMBL" id="OMO79417.1"/>
    </source>
</evidence>
<reference evidence="2 3" key="1">
    <citation type="submission" date="2013-09" db="EMBL/GenBank/DDBJ databases">
        <title>Corchorus capsularis genome sequencing.</title>
        <authorList>
            <person name="Alam M."/>
            <person name="Haque M.S."/>
            <person name="Islam M.S."/>
            <person name="Emdad E.M."/>
            <person name="Islam M.M."/>
            <person name="Ahmed B."/>
            <person name="Halim A."/>
            <person name="Hossen Q.M.M."/>
            <person name="Hossain M.Z."/>
            <person name="Ahmed R."/>
            <person name="Khan M.M."/>
            <person name="Islam R."/>
            <person name="Rashid M.M."/>
            <person name="Khan S.A."/>
            <person name="Rahman M.S."/>
            <person name="Alam M."/>
        </authorList>
    </citation>
    <scope>NUCLEOTIDE SEQUENCE [LARGE SCALE GENOMIC DNA]</scope>
    <source>
        <strain evidence="3">cv. CVL-1</strain>
        <tissue evidence="2">Whole seedling</tissue>
    </source>
</reference>
<feature type="region of interest" description="Disordered" evidence="1">
    <location>
        <begin position="1"/>
        <end position="22"/>
    </location>
</feature>
<comment type="caution">
    <text evidence="2">The sequence shown here is derived from an EMBL/GenBank/DDBJ whole genome shotgun (WGS) entry which is preliminary data.</text>
</comment>
<dbReference type="Proteomes" id="UP000188268">
    <property type="component" value="Unassembled WGS sequence"/>
</dbReference>
<gene>
    <name evidence="2" type="ORF">CCACVL1_13686</name>
</gene>
<name>A0A1R3IA10_COCAP</name>
<feature type="compositionally biased region" description="Polar residues" evidence="1">
    <location>
        <begin position="9"/>
        <end position="22"/>
    </location>
</feature>
<protein>
    <submittedName>
        <fullName evidence="2">Uncharacterized protein</fullName>
    </submittedName>
</protein>
<dbReference type="Gramene" id="OMO79417">
    <property type="protein sequence ID" value="OMO79417"/>
    <property type="gene ID" value="CCACVL1_13686"/>
</dbReference>
<sequence length="22" mass="2214">MKGTKRFALSSSAADTNDSAVG</sequence>
<accession>A0A1R3IA10</accession>
<evidence type="ECO:0000256" key="1">
    <source>
        <dbReference type="SAM" id="MobiDB-lite"/>
    </source>
</evidence>
<dbReference type="AlphaFoldDB" id="A0A1R3IA10"/>
<proteinExistence type="predicted"/>
<evidence type="ECO:0000313" key="3">
    <source>
        <dbReference type="Proteomes" id="UP000188268"/>
    </source>
</evidence>
<keyword evidence="3" id="KW-1185">Reference proteome</keyword>